<keyword evidence="1" id="KW-0328">Glycosyltransferase</keyword>
<gene>
    <name evidence="4" type="ORF">VI08_14355</name>
</gene>
<sequence>MTGTPAARLNIWLPAIRAGSGADVFTQRLADGLGRAGHQATIRWFPHHWEFASWMLRGVRLPDGIDVIHASTSLGHAFALRGVPLVATEHQYLRHPEFIPWRSRAQAIYQTCVTGPAGDASIRRADALTTVSEHAAAAIFVATGRRAAVIHNWVDTDIFSPSPAGDSRRAGPLRLLFVGNPSRWKGVDIIPELAKRLGPGFEIHCMGGLRKPFPSAFATIPGVKVLPSLPMAAMPGLYRQYDVALVPTRYEAFGYVALEAMACGIPVAGFNTTGTAEVCADGETGLLVPRNDVPALADAIRRLGDSGLRQAMGHSARARAVALFSEPRNIQAYVSVYRDVMRGTSRGRH</sequence>
<keyword evidence="2" id="KW-0808">Transferase</keyword>
<evidence type="ECO:0000256" key="1">
    <source>
        <dbReference type="ARBA" id="ARBA00022676"/>
    </source>
</evidence>
<dbReference type="PATRIC" id="fig|345309.4.peg.2474"/>
<name>A0A0F3KLD0_9GAMM</name>
<evidence type="ECO:0000313" key="5">
    <source>
        <dbReference type="Proteomes" id="UP000033651"/>
    </source>
</evidence>
<evidence type="ECO:0000256" key="2">
    <source>
        <dbReference type="ARBA" id="ARBA00022679"/>
    </source>
</evidence>
<dbReference type="Gene3D" id="3.40.50.2000">
    <property type="entry name" value="Glycogen Phosphorylase B"/>
    <property type="match status" value="2"/>
</dbReference>
<reference evidence="4 5" key="1">
    <citation type="submission" date="2015-03" db="EMBL/GenBank/DDBJ databases">
        <title>Draft genome sequence of Luteibacter yeojuensis strain SU11.</title>
        <authorList>
            <person name="Sulaiman J."/>
            <person name="Priya K."/>
            <person name="Chan K.-G."/>
        </authorList>
    </citation>
    <scope>NUCLEOTIDE SEQUENCE [LARGE SCALE GENOMIC DNA]</scope>
    <source>
        <strain evidence="4 5">SU11</strain>
    </source>
</reference>
<feature type="domain" description="Glycosyltransferase subfamily 4-like N-terminal" evidence="3">
    <location>
        <begin position="46"/>
        <end position="157"/>
    </location>
</feature>
<accession>A0A0F3KLD0</accession>
<dbReference type="EMBL" id="JZRB01000030">
    <property type="protein sequence ID" value="KJV30924.1"/>
    <property type="molecule type" value="Genomic_DNA"/>
</dbReference>
<dbReference type="SUPFAM" id="SSF53756">
    <property type="entry name" value="UDP-Glycosyltransferase/glycogen phosphorylase"/>
    <property type="match status" value="1"/>
</dbReference>
<dbReference type="PANTHER" id="PTHR12526:SF510">
    <property type="entry name" value="D-INOSITOL 3-PHOSPHATE GLYCOSYLTRANSFERASE"/>
    <property type="match status" value="1"/>
</dbReference>
<proteinExistence type="predicted"/>
<dbReference type="Pfam" id="PF13439">
    <property type="entry name" value="Glyco_transf_4"/>
    <property type="match status" value="1"/>
</dbReference>
<dbReference type="GO" id="GO:0016757">
    <property type="term" value="F:glycosyltransferase activity"/>
    <property type="evidence" value="ECO:0007669"/>
    <property type="project" value="UniProtKB-KW"/>
</dbReference>
<dbReference type="InterPro" id="IPR028098">
    <property type="entry name" value="Glyco_trans_4-like_N"/>
</dbReference>
<dbReference type="CDD" id="cd03801">
    <property type="entry name" value="GT4_PimA-like"/>
    <property type="match status" value="1"/>
</dbReference>
<dbReference type="RefSeq" id="WP_045830289.1">
    <property type="nucleotide sequence ID" value="NZ_JZRB01000030.1"/>
</dbReference>
<dbReference type="Proteomes" id="UP000033651">
    <property type="component" value="Unassembled WGS sequence"/>
</dbReference>
<keyword evidence="5" id="KW-1185">Reference proteome</keyword>
<dbReference type="PANTHER" id="PTHR12526">
    <property type="entry name" value="GLYCOSYLTRANSFERASE"/>
    <property type="match status" value="1"/>
</dbReference>
<dbReference type="OrthoDB" id="9802524at2"/>
<organism evidence="4 5">
    <name type="scientific">Luteibacter yeojuensis</name>
    <dbReference type="NCBI Taxonomy" id="345309"/>
    <lineage>
        <taxon>Bacteria</taxon>
        <taxon>Pseudomonadati</taxon>
        <taxon>Pseudomonadota</taxon>
        <taxon>Gammaproteobacteria</taxon>
        <taxon>Lysobacterales</taxon>
        <taxon>Rhodanobacteraceae</taxon>
        <taxon>Luteibacter</taxon>
    </lineage>
</organism>
<dbReference type="Pfam" id="PF13692">
    <property type="entry name" value="Glyco_trans_1_4"/>
    <property type="match status" value="1"/>
</dbReference>
<dbReference type="AlphaFoldDB" id="A0A0F3KLD0"/>
<evidence type="ECO:0000259" key="3">
    <source>
        <dbReference type="Pfam" id="PF13439"/>
    </source>
</evidence>
<protein>
    <recommendedName>
        <fullName evidence="3">Glycosyltransferase subfamily 4-like N-terminal domain-containing protein</fullName>
    </recommendedName>
</protein>
<evidence type="ECO:0000313" key="4">
    <source>
        <dbReference type="EMBL" id="KJV30924.1"/>
    </source>
</evidence>
<comment type="caution">
    <text evidence="4">The sequence shown here is derived from an EMBL/GenBank/DDBJ whole genome shotgun (WGS) entry which is preliminary data.</text>
</comment>